<dbReference type="Proteomes" id="UP001221898">
    <property type="component" value="Unassembled WGS sequence"/>
</dbReference>
<protein>
    <recommendedName>
        <fullName evidence="4">Peptidase A2 domain-containing protein</fullName>
    </recommendedName>
</protein>
<dbReference type="InterPro" id="IPR021109">
    <property type="entry name" value="Peptidase_aspartic_dom_sf"/>
</dbReference>
<name>A0AAD7SZG3_9TELE</name>
<feature type="region of interest" description="Disordered" evidence="1">
    <location>
        <begin position="162"/>
        <end position="222"/>
    </location>
</feature>
<accession>A0AAD7SZG3</accession>
<keyword evidence="3" id="KW-1185">Reference proteome</keyword>
<dbReference type="SUPFAM" id="SSF50630">
    <property type="entry name" value="Acid proteases"/>
    <property type="match status" value="1"/>
</dbReference>
<reference evidence="2" key="1">
    <citation type="journal article" date="2023" name="Science">
        <title>Genome structures resolve the early diversification of teleost fishes.</title>
        <authorList>
            <person name="Parey E."/>
            <person name="Louis A."/>
            <person name="Montfort J."/>
            <person name="Bouchez O."/>
            <person name="Roques C."/>
            <person name="Iampietro C."/>
            <person name="Lluch J."/>
            <person name="Castinel A."/>
            <person name="Donnadieu C."/>
            <person name="Desvignes T."/>
            <person name="Floi Bucao C."/>
            <person name="Jouanno E."/>
            <person name="Wen M."/>
            <person name="Mejri S."/>
            <person name="Dirks R."/>
            <person name="Jansen H."/>
            <person name="Henkel C."/>
            <person name="Chen W.J."/>
            <person name="Zahm M."/>
            <person name="Cabau C."/>
            <person name="Klopp C."/>
            <person name="Thompson A.W."/>
            <person name="Robinson-Rechavi M."/>
            <person name="Braasch I."/>
            <person name="Lecointre G."/>
            <person name="Bobe J."/>
            <person name="Postlethwait J.H."/>
            <person name="Berthelot C."/>
            <person name="Roest Crollius H."/>
            <person name="Guiguen Y."/>
        </authorList>
    </citation>
    <scope>NUCLEOTIDE SEQUENCE</scope>
    <source>
        <strain evidence="2">NC1722</strain>
    </source>
</reference>
<dbReference type="AlphaFoldDB" id="A0AAD7SZG3"/>
<feature type="compositionally biased region" description="Polar residues" evidence="1">
    <location>
        <begin position="183"/>
        <end position="195"/>
    </location>
</feature>
<comment type="caution">
    <text evidence="2">The sequence shown here is derived from an EMBL/GenBank/DDBJ whole genome shotgun (WGS) entry which is preliminary data.</text>
</comment>
<gene>
    <name evidence="2" type="ORF">AAFF_G00194150</name>
</gene>
<sequence>MLHHHFDARGAVVSAMWSGIVRAWMNRCRRNQEATNGATDGPVTCWESDLEIPTSRARTHQFRLGHRDVTALLDPGSAVTLVHPDFVQAQGIPARPLALTCVHGDTQPVSGVRIKMHNDQGVWTMSAGVLKSLRMPLLVGRNCPGLDRLYAAAVRKMHGTQLMAASPPPPVVGSPRPRVTSSQTRNPTNSPQEQPWSVFHDSAEPASDEDNASGDGEGSPEEAACDLVNCSQELTPPQLQQMKELVEQHTDVFSVQPGHTTLIQHHIETAPVVNVHIRLYRVPAT</sequence>
<evidence type="ECO:0000313" key="3">
    <source>
        <dbReference type="Proteomes" id="UP001221898"/>
    </source>
</evidence>
<organism evidence="2 3">
    <name type="scientific">Aldrovandia affinis</name>
    <dbReference type="NCBI Taxonomy" id="143900"/>
    <lineage>
        <taxon>Eukaryota</taxon>
        <taxon>Metazoa</taxon>
        <taxon>Chordata</taxon>
        <taxon>Craniata</taxon>
        <taxon>Vertebrata</taxon>
        <taxon>Euteleostomi</taxon>
        <taxon>Actinopterygii</taxon>
        <taxon>Neopterygii</taxon>
        <taxon>Teleostei</taxon>
        <taxon>Notacanthiformes</taxon>
        <taxon>Halosauridae</taxon>
        <taxon>Aldrovandia</taxon>
    </lineage>
</organism>
<evidence type="ECO:0000313" key="2">
    <source>
        <dbReference type="EMBL" id="KAJ8410511.1"/>
    </source>
</evidence>
<evidence type="ECO:0000256" key="1">
    <source>
        <dbReference type="SAM" id="MobiDB-lite"/>
    </source>
</evidence>
<feature type="compositionally biased region" description="Low complexity" evidence="1">
    <location>
        <begin position="173"/>
        <end position="182"/>
    </location>
</feature>
<feature type="compositionally biased region" description="Acidic residues" evidence="1">
    <location>
        <begin position="206"/>
        <end position="222"/>
    </location>
</feature>
<evidence type="ECO:0008006" key="4">
    <source>
        <dbReference type="Google" id="ProtNLM"/>
    </source>
</evidence>
<proteinExistence type="predicted"/>
<dbReference type="EMBL" id="JAINUG010000026">
    <property type="protein sequence ID" value="KAJ8410511.1"/>
    <property type="molecule type" value="Genomic_DNA"/>
</dbReference>